<dbReference type="Proteomes" id="UP000185278">
    <property type="component" value="Segment"/>
</dbReference>
<proteinExistence type="predicted"/>
<name>A0A0E3ELB3_9CAUD</name>
<dbReference type="Gene3D" id="3.50.50.60">
    <property type="entry name" value="FAD/NAD(P)-binding domain"/>
    <property type="match status" value="1"/>
</dbReference>
<dbReference type="InterPro" id="IPR050816">
    <property type="entry name" value="Flavin-dep_Halogenase_NPB"/>
</dbReference>
<gene>
    <name evidence="1" type="ORF">Syn7803C43_193</name>
    <name evidence="2" type="ORF">Syn7803C98_192</name>
</gene>
<sequence>MKIVIVGGGTSGWMSAAALCKTFPKWNITMISNGESIGVGESTTPHFDQYLKYMDISDEEFIAASRATFKSSSRFEDFASVGSVFHYPNGQFQPENDYNEWMIAKEYFPENLPSFAEVFMPFVTVAEQGKLPLKDPILGEYCLSKDRSFHIDAFSFVNYLKNRFCKDVKCIKGKVKKVNRSTGIDNIVVDGTKVSADLFIDCSGQNSILTNSEYIKYNTILTDTALVTRTEYTDKDKEMVSYTNAKGMTAGWQWTIPTWDFISRGYVFSSQFQSQDAAAYEFGYDDFKVVNFKNGRRVDAWVDNCISIGLSYGFIEPLESTGLFNTHHGILALLDILREGTLPARFARDRYNFNMAEHMDGWREFVEAHYYYSSRRDTRFWRAVSEVEYPIKGAHADIQQIMLSGDGFPPEHMPIVYILAGSGYTNVNKRLVEYFKPSFPIGQRKVDAWIQKYGRILRHSENLPTMHQHLSKYFYSNLGA</sequence>
<dbReference type="PANTHER" id="PTHR43747:SF4">
    <property type="entry name" value="FLAVIN-DEPENDENT TRYPTOPHAN HALOGENASE"/>
    <property type="match status" value="1"/>
</dbReference>
<dbReference type="EMBL" id="KJ019064">
    <property type="protein sequence ID" value="AIX22960.1"/>
    <property type="molecule type" value="Genomic_DNA"/>
</dbReference>
<dbReference type="OrthoDB" id="18871at10239"/>
<dbReference type="EMBL" id="KJ019027">
    <property type="protein sequence ID" value="AIX14588.1"/>
    <property type="molecule type" value="Genomic_DNA"/>
</dbReference>
<accession>A0A0E3ELB3</accession>
<dbReference type="InterPro" id="IPR006905">
    <property type="entry name" value="Flavin_halogenase"/>
</dbReference>
<evidence type="ECO:0000313" key="3">
    <source>
        <dbReference type="Proteomes" id="UP000185278"/>
    </source>
</evidence>
<organism evidence="1 4">
    <name type="scientific">Synechococcus phage ACG-2014c</name>
    <dbReference type="NCBI Taxonomy" id="1079998"/>
    <lineage>
        <taxon>Viruses</taxon>
        <taxon>Duplodnaviria</taxon>
        <taxon>Heunggongvirae</taxon>
        <taxon>Uroviricota</taxon>
        <taxon>Caudoviricetes</taxon>
        <taxon>Pantevenvirales</taxon>
        <taxon>Kyanoviridae</taxon>
        <taxon>Namakavirus</taxon>
        <taxon>Namakavirus smbcm6</taxon>
    </lineage>
</organism>
<dbReference type="Proteomes" id="UP000185279">
    <property type="component" value="Segment"/>
</dbReference>
<protein>
    <submittedName>
        <fullName evidence="1">Tryptophan halogenase</fullName>
    </submittedName>
</protein>
<dbReference type="InterPro" id="IPR036188">
    <property type="entry name" value="FAD/NAD-bd_sf"/>
</dbReference>
<dbReference type="Pfam" id="PF04820">
    <property type="entry name" value="Trp_halogenase"/>
    <property type="match status" value="1"/>
</dbReference>
<dbReference type="PANTHER" id="PTHR43747">
    <property type="entry name" value="FAD-BINDING PROTEIN"/>
    <property type="match status" value="1"/>
</dbReference>
<dbReference type="RefSeq" id="YP_007001928.1">
    <property type="nucleotide sequence ID" value="NC_019444.1"/>
</dbReference>
<dbReference type="SUPFAM" id="SSF51905">
    <property type="entry name" value="FAD/NAD(P)-binding domain"/>
    <property type="match status" value="1"/>
</dbReference>
<reference evidence="3 4" key="1">
    <citation type="submission" date="2013-12" db="EMBL/GenBank/DDBJ databases">
        <title>Ecological redundancy of diverse viral populations within a natural community.</title>
        <authorList>
            <person name="Gregory A.C."/>
            <person name="LaButti K."/>
            <person name="Copeland A."/>
            <person name="Woyke T."/>
            <person name="Sullivan M.B."/>
        </authorList>
    </citation>
    <scope>NUCLEOTIDE SEQUENCE [LARGE SCALE GENOMIC DNA]</scope>
    <source>
        <strain evidence="1">Syn7803C43</strain>
        <strain evidence="2">Syn7803C98</strain>
    </source>
</reference>
<evidence type="ECO:0000313" key="1">
    <source>
        <dbReference type="EMBL" id="AIX14588.1"/>
    </source>
</evidence>
<evidence type="ECO:0000313" key="4">
    <source>
        <dbReference type="Proteomes" id="UP000185279"/>
    </source>
</evidence>
<evidence type="ECO:0000313" key="2">
    <source>
        <dbReference type="EMBL" id="AIX22960.1"/>
    </source>
</evidence>